<feature type="repeat" description="WD" evidence="7">
    <location>
        <begin position="182"/>
        <end position="223"/>
    </location>
</feature>
<feature type="region of interest" description="Disordered" evidence="8">
    <location>
        <begin position="1"/>
        <end position="25"/>
    </location>
</feature>
<gene>
    <name evidence="9" type="ORF">CXG81DRAFT_20805</name>
</gene>
<sequence>MKDSAAAAAAAASTAGAAPPRDEPEVVPAMSQETLLPLMISQLKYWQLDSLAQVIATVTQTTEPTAPSNELAEICAEVLDVDDEPTVLGGARAAAVGPVVDDAAKDRPMLDLDRREKGHREQPWYDGVLSADHETPCSAGSLSLDGQYMASGSRCGQIKIFDLSRIRARSHARSRLLLRKIAAHPNGAVNDLRFHPSSQFLASASADATIKLFTLDSETPYGRRPIRVLTDAAPVTCIDFHPAGTTLLAGANHPTMRLWDVETSKCFTMPVPDATDGLRVDGLDAADAVAGLRSPTGAGAGAAAPPALPALPTLATVFSPRGDAFAVASGSGAITLYDTASGAVRATLPRAHGGAPVSNVHFSRNEKYLLSTGGDGVAKLWDLKTGSAVVVYSGALSTSMPMRATLIGDETCVAGGNGQNGELTLWDARTGAVLRTLPAHDKPVRVVVASEANDSFLTCSEEGRARYFRKRI</sequence>
<dbReference type="Proteomes" id="UP000274922">
    <property type="component" value="Unassembled WGS sequence"/>
</dbReference>
<dbReference type="PANTHER" id="PTHR44133:SF2">
    <property type="entry name" value="CLEAVAGE STIMULATION FACTOR SUBUNIT 1"/>
    <property type="match status" value="1"/>
</dbReference>
<dbReference type="GO" id="GO:0005848">
    <property type="term" value="C:mRNA cleavage stimulating factor complex"/>
    <property type="evidence" value="ECO:0007669"/>
    <property type="project" value="InterPro"/>
</dbReference>
<organism evidence="9 10">
    <name type="scientific">Caulochytrium protostelioides</name>
    <dbReference type="NCBI Taxonomy" id="1555241"/>
    <lineage>
        <taxon>Eukaryota</taxon>
        <taxon>Fungi</taxon>
        <taxon>Fungi incertae sedis</taxon>
        <taxon>Chytridiomycota</taxon>
        <taxon>Chytridiomycota incertae sedis</taxon>
        <taxon>Chytridiomycetes</taxon>
        <taxon>Caulochytriales</taxon>
        <taxon>Caulochytriaceae</taxon>
        <taxon>Caulochytrium</taxon>
    </lineage>
</organism>
<dbReference type="Gene3D" id="2.130.10.10">
    <property type="entry name" value="YVTN repeat-like/Quinoprotein amine dehydrogenase"/>
    <property type="match status" value="2"/>
</dbReference>
<dbReference type="InterPro" id="IPR001680">
    <property type="entry name" value="WD40_rpt"/>
</dbReference>
<dbReference type="Gene3D" id="1.20.960.50">
    <property type="entry name" value="Cleavage stimulation factor subunit 1, dimerisation domain"/>
    <property type="match status" value="1"/>
</dbReference>
<feature type="compositionally biased region" description="Low complexity" evidence="8">
    <location>
        <begin position="1"/>
        <end position="18"/>
    </location>
</feature>
<evidence type="ECO:0000256" key="3">
    <source>
        <dbReference type="ARBA" id="ARBA00022664"/>
    </source>
</evidence>
<dbReference type="InterPro" id="IPR019775">
    <property type="entry name" value="WD40_repeat_CS"/>
</dbReference>
<dbReference type="PANTHER" id="PTHR44133">
    <property type="entry name" value="CLEAVAGE STIMULATION FACTOR SUBUNIT 1"/>
    <property type="match status" value="1"/>
</dbReference>
<dbReference type="PROSITE" id="PS50082">
    <property type="entry name" value="WD_REPEATS_2"/>
    <property type="match status" value="3"/>
</dbReference>
<feature type="repeat" description="WD" evidence="7">
    <location>
        <begin position="357"/>
        <end position="391"/>
    </location>
</feature>
<dbReference type="Pfam" id="PF00400">
    <property type="entry name" value="WD40"/>
    <property type="match status" value="4"/>
</dbReference>
<dbReference type="AlphaFoldDB" id="A0A4P9X204"/>
<dbReference type="PROSITE" id="PS50294">
    <property type="entry name" value="WD_REPEATS_REGION"/>
    <property type="match status" value="1"/>
</dbReference>
<keyword evidence="4" id="KW-0677">Repeat</keyword>
<dbReference type="InterPro" id="IPR015943">
    <property type="entry name" value="WD40/YVTN_repeat-like_dom_sf"/>
</dbReference>
<dbReference type="InterPro" id="IPR044633">
    <property type="entry name" value="CstF1-like"/>
</dbReference>
<evidence type="ECO:0000256" key="8">
    <source>
        <dbReference type="SAM" id="MobiDB-lite"/>
    </source>
</evidence>
<evidence type="ECO:0000256" key="5">
    <source>
        <dbReference type="ARBA" id="ARBA00023242"/>
    </source>
</evidence>
<dbReference type="InterPro" id="IPR038184">
    <property type="entry name" value="CSTF1_dimer_sf"/>
</dbReference>
<evidence type="ECO:0000313" key="10">
    <source>
        <dbReference type="Proteomes" id="UP000274922"/>
    </source>
</evidence>
<feature type="repeat" description="WD" evidence="7">
    <location>
        <begin position="228"/>
        <end position="269"/>
    </location>
</feature>
<accession>A0A4P9X204</accession>
<protein>
    <recommendedName>
        <fullName evidence="6">Cleavage stimulation factor 50 kDa subunit</fullName>
    </recommendedName>
</protein>
<evidence type="ECO:0000256" key="6">
    <source>
        <dbReference type="ARBA" id="ARBA00029851"/>
    </source>
</evidence>
<keyword evidence="10" id="KW-1185">Reference proteome</keyword>
<dbReference type="SUPFAM" id="SSF50978">
    <property type="entry name" value="WD40 repeat-like"/>
    <property type="match status" value="1"/>
</dbReference>
<dbReference type="PROSITE" id="PS00678">
    <property type="entry name" value="WD_REPEATS_1"/>
    <property type="match status" value="1"/>
</dbReference>
<dbReference type="GO" id="GO:0031124">
    <property type="term" value="P:mRNA 3'-end processing"/>
    <property type="evidence" value="ECO:0007669"/>
    <property type="project" value="InterPro"/>
</dbReference>
<dbReference type="OrthoDB" id="538223at2759"/>
<evidence type="ECO:0000313" key="9">
    <source>
        <dbReference type="EMBL" id="RKO99063.1"/>
    </source>
</evidence>
<dbReference type="EMBL" id="ML014324">
    <property type="protein sequence ID" value="RKO99063.1"/>
    <property type="molecule type" value="Genomic_DNA"/>
</dbReference>
<evidence type="ECO:0000256" key="4">
    <source>
        <dbReference type="ARBA" id="ARBA00022737"/>
    </source>
</evidence>
<name>A0A4P9X204_9FUNG</name>
<dbReference type="GO" id="GO:0003723">
    <property type="term" value="F:RNA binding"/>
    <property type="evidence" value="ECO:0007669"/>
    <property type="project" value="TreeGrafter"/>
</dbReference>
<keyword evidence="3" id="KW-0507">mRNA processing</keyword>
<evidence type="ECO:0000256" key="2">
    <source>
        <dbReference type="ARBA" id="ARBA00022574"/>
    </source>
</evidence>
<keyword evidence="2 7" id="KW-0853">WD repeat</keyword>
<evidence type="ECO:0000256" key="1">
    <source>
        <dbReference type="ARBA" id="ARBA00004123"/>
    </source>
</evidence>
<dbReference type="InterPro" id="IPR036322">
    <property type="entry name" value="WD40_repeat_dom_sf"/>
</dbReference>
<comment type="subcellular location">
    <subcellularLocation>
        <location evidence="1">Nucleus</location>
    </subcellularLocation>
</comment>
<reference evidence="10" key="1">
    <citation type="journal article" date="2018" name="Nat. Microbiol.">
        <title>Leveraging single-cell genomics to expand the fungal tree of life.</title>
        <authorList>
            <person name="Ahrendt S.R."/>
            <person name="Quandt C.A."/>
            <person name="Ciobanu D."/>
            <person name="Clum A."/>
            <person name="Salamov A."/>
            <person name="Andreopoulos B."/>
            <person name="Cheng J.F."/>
            <person name="Woyke T."/>
            <person name="Pelin A."/>
            <person name="Henrissat B."/>
            <person name="Reynolds N.K."/>
            <person name="Benny G.L."/>
            <person name="Smith M.E."/>
            <person name="James T.Y."/>
            <person name="Grigoriev I.V."/>
        </authorList>
    </citation>
    <scope>NUCLEOTIDE SEQUENCE [LARGE SCALE GENOMIC DNA]</scope>
    <source>
        <strain evidence="10">ATCC 52028</strain>
    </source>
</reference>
<keyword evidence="5" id="KW-0539">Nucleus</keyword>
<dbReference type="STRING" id="1555241.A0A4P9X204"/>
<evidence type="ECO:0000256" key="7">
    <source>
        <dbReference type="PROSITE-ProRule" id="PRU00221"/>
    </source>
</evidence>
<proteinExistence type="predicted"/>
<dbReference type="SMART" id="SM00320">
    <property type="entry name" value="WD40"/>
    <property type="match status" value="6"/>
</dbReference>